<dbReference type="EMBL" id="QFQP01000065">
    <property type="protein sequence ID" value="PZR04064.1"/>
    <property type="molecule type" value="Genomic_DNA"/>
</dbReference>
<feature type="compositionally biased region" description="Gly residues" evidence="1">
    <location>
        <begin position="60"/>
        <end position="72"/>
    </location>
</feature>
<organism evidence="2 3">
    <name type="scientific">Archangium gephyra</name>
    <dbReference type="NCBI Taxonomy" id="48"/>
    <lineage>
        <taxon>Bacteria</taxon>
        <taxon>Pseudomonadati</taxon>
        <taxon>Myxococcota</taxon>
        <taxon>Myxococcia</taxon>
        <taxon>Myxococcales</taxon>
        <taxon>Cystobacterineae</taxon>
        <taxon>Archangiaceae</taxon>
        <taxon>Archangium</taxon>
    </lineage>
</organism>
<evidence type="ECO:0000313" key="2">
    <source>
        <dbReference type="EMBL" id="PZR04064.1"/>
    </source>
</evidence>
<name>A0A2W5ULE7_9BACT</name>
<protein>
    <submittedName>
        <fullName evidence="2">Uncharacterized protein</fullName>
    </submittedName>
</protein>
<dbReference type="AlphaFoldDB" id="A0A2W5ULE7"/>
<accession>A0A2W5ULE7</accession>
<sequence>MVGEIRVRLDPEVSTDLDYAAEAMRKAAEVGCDAVIDSRLARSSALDLPTFFRLAHGGDEGSGSTPGSGQGGRSANTAASREFECVVYIHEPHASVSALEHGSAWLLSMVSQ</sequence>
<comment type="caution">
    <text evidence="2">The sequence shown here is derived from an EMBL/GenBank/DDBJ whole genome shotgun (WGS) entry which is preliminary data.</text>
</comment>
<evidence type="ECO:0000256" key="1">
    <source>
        <dbReference type="SAM" id="MobiDB-lite"/>
    </source>
</evidence>
<evidence type="ECO:0000313" key="3">
    <source>
        <dbReference type="Proteomes" id="UP000249061"/>
    </source>
</evidence>
<reference evidence="2 3" key="1">
    <citation type="submission" date="2017-08" db="EMBL/GenBank/DDBJ databases">
        <title>Infants hospitalized years apart are colonized by the same room-sourced microbial strains.</title>
        <authorList>
            <person name="Brooks B."/>
            <person name="Olm M.R."/>
            <person name="Firek B.A."/>
            <person name="Baker R."/>
            <person name="Thomas B.C."/>
            <person name="Morowitz M.J."/>
            <person name="Banfield J.F."/>
        </authorList>
    </citation>
    <scope>NUCLEOTIDE SEQUENCE [LARGE SCALE GENOMIC DNA]</scope>
    <source>
        <strain evidence="2">S2_003_000_R2_14</strain>
    </source>
</reference>
<feature type="region of interest" description="Disordered" evidence="1">
    <location>
        <begin position="57"/>
        <end position="76"/>
    </location>
</feature>
<gene>
    <name evidence="2" type="ORF">DI536_34910</name>
</gene>
<proteinExistence type="predicted"/>
<dbReference type="Proteomes" id="UP000249061">
    <property type="component" value="Unassembled WGS sequence"/>
</dbReference>